<dbReference type="InterPro" id="IPR016181">
    <property type="entry name" value="Acyl_CoA_acyltransferase"/>
</dbReference>
<name>A0A7H1MEW3_9NEIS</name>
<evidence type="ECO:0000256" key="3">
    <source>
        <dbReference type="ARBA" id="ARBA00022679"/>
    </source>
</evidence>
<dbReference type="AlphaFoldDB" id="A0A7H1MEW3"/>
<evidence type="ECO:0000256" key="4">
    <source>
        <dbReference type="ARBA" id="ARBA00023098"/>
    </source>
</evidence>
<organism evidence="11 12">
    <name type="scientific">Neisseria musculi</name>
    <dbReference type="NCBI Taxonomy" id="1815583"/>
    <lineage>
        <taxon>Bacteria</taxon>
        <taxon>Pseudomonadati</taxon>
        <taxon>Pseudomonadota</taxon>
        <taxon>Betaproteobacteria</taxon>
        <taxon>Neisseriales</taxon>
        <taxon>Neisseriaceae</taxon>
        <taxon>Neisseria</taxon>
    </lineage>
</organism>
<proteinExistence type="inferred from homology"/>
<dbReference type="InterPro" id="IPR052351">
    <property type="entry name" value="Ornithine_N-alpha-AT"/>
</dbReference>
<comment type="catalytic activity">
    <reaction evidence="10">
        <text>a (3R)-hydroxyacyl-[ACP] + L-ornithine = a lyso-ornithine lipid + holo-[ACP] + H(+)</text>
        <dbReference type="Rhea" id="RHEA:20633"/>
        <dbReference type="Rhea" id="RHEA-COMP:9685"/>
        <dbReference type="Rhea" id="RHEA-COMP:9945"/>
        <dbReference type="ChEBI" id="CHEBI:15378"/>
        <dbReference type="ChEBI" id="CHEBI:46911"/>
        <dbReference type="ChEBI" id="CHEBI:64479"/>
        <dbReference type="ChEBI" id="CHEBI:78827"/>
        <dbReference type="ChEBI" id="CHEBI:138482"/>
        <dbReference type="EC" id="2.3.2.30"/>
    </reaction>
    <physiologicalReaction direction="left-to-right" evidence="10">
        <dbReference type="Rhea" id="RHEA:20634"/>
    </physiologicalReaction>
</comment>
<dbReference type="Proteomes" id="UP000516412">
    <property type="component" value="Chromosome"/>
</dbReference>
<dbReference type="Pfam" id="PF13444">
    <property type="entry name" value="Acetyltransf_5"/>
    <property type="match status" value="1"/>
</dbReference>
<evidence type="ECO:0000313" key="11">
    <source>
        <dbReference type="EMBL" id="QNT60178.1"/>
    </source>
</evidence>
<dbReference type="GO" id="GO:0006629">
    <property type="term" value="P:lipid metabolic process"/>
    <property type="evidence" value="ECO:0007669"/>
    <property type="project" value="UniProtKB-KW"/>
</dbReference>
<keyword evidence="3" id="KW-0808">Transferase</keyword>
<keyword evidence="2" id="KW-0444">Lipid biosynthesis</keyword>
<comment type="pathway">
    <text evidence="1">Lipid metabolism.</text>
</comment>
<dbReference type="PANTHER" id="PTHR37323:SF1">
    <property type="entry name" value="L-ORNITHINE N(ALPHA)-ACYLTRANSFERASE"/>
    <property type="match status" value="1"/>
</dbReference>
<accession>A0A7H1MEW3</accession>
<protein>
    <recommendedName>
        <fullName evidence="8">L-ornithine N(alpha)-acyltransferase</fullName>
        <ecNumber evidence="7">2.3.2.30</ecNumber>
    </recommendedName>
</protein>
<evidence type="ECO:0000256" key="7">
    <source>
        <dbReference type="ARBA" id="ARBA00039058"/>
    </source>
</evidence>
<dbReference type="GO" id="GO:0043810">
    <property type="term" value="F:ornithine-acyl [acyl carrier protein] N-acyltransferase activity"/>
    <property type="evidence" value="ECO:0007669"/>
    <property type="project" value="UniProtKB-EC"/>
</dbReference>
<dbReference type="EC" id="2.3.2.30" evidence="7"/>
<keyword evidence="12" id="KW-1185">Reference proteome</keyword>
<reference evidence="11" key="1">
    <citation type="submission" date="2024-06" db="EMBL/GenBank/DDBJ databases">
        <title>Complete Genome Sequence of mouse commensal type strain Neisseria musculi.</title>
        <authorList>
            <person name="Thapa E."/>
            <person name="Aluvathingal J."/>
            <person name="Nadendla S."/>
            <person name="Mehta A."/>
            <person name="Tettelin H."/>
            <person name="Weyand N.J."/>
        </authorList>
    </citation>
    <scope>NUCLEOTIDE SEQUENCE</scope>
    <source>
        <strain evidence="11">NW831</strain>
    </source>
</reference>
<evidence type="ECO:0000256" key="2">
    <source>
        <dbReference type="ARBA" id="ARBA00022516"/>
    </source>
</evidence>
<keyword evidence="5" id="KW-0012">Acyltransferase</keyword>
<keyword evidence="4" id="KW-0443">Lipid metabolism</keyword>
<evidence type="ECO:0000256" key="10">
    <source>
        <dbReference type="ARBA" id="ARBA00047785"/>
    </source>
</evidence>
<evidence type="ECO:0000313" key="12">
    <source>
        <dbReference type="Proteomes" id="UP000516412"/>
    </source>
</evidence>
<evidence type="ECO:0000256" key="8">
    <source>
        <dbReference type="ARBA" id="ARBA00039866"/>
    </source>
</evidence>
<comment type="similarity">
    <text evidence="6">Belongs to the acetyltransferase family. OlsB subfamily.</text>
</comment>
<comment type="function">
    <text evidence="9">Catalyzes the first step in the biosynthesis of ornithine lipids, which are phosphorus-free membrane lipids. Catalyzes the 3-hydroxyacyl-acyl carrier protein-dependent acylation of ornithine to form lyso-ornithine lipid (LOL).</text>
</comment>
<dbReference type="SUPFAM" id="SSF55729">
    <property type="entry name" value="Acyl-CoA N-acyltransferases (Nat)"/>
    <property type="match status" value="1"/>
</dbReference>
<dbReference type="RefSeq" id="WP_187000835.1">
    <property type="nucleotide sequence ID" value="NZ_CP060414.2"/>
</dbReference>
<dbReference type="Gene3D" id="3.40.630.30">
    <property type="match status" value="1"/>
</dbReference>
<evidence type="ECO:0000256" key="9">
    <source>
        <dbReference type="ARBA" id="ARBA00045724"/>
    </source>
</evidence>
<evidence type="ECO:0000256" key="1">
    <source>
        <dbReference type="ARBA" id="ARBA00005189"/>
    </source>
</evidence>
<evidence type="ECO:0000256" key="5">
    <source>
        <dbReference type="ARBA" id="ARBA00023315"/>
    </source>
</evidence>
<dbReference type="EMBL" id="CP060414">
    <property type="protein sequence ID" value="QNT60178.1"/>
    <property type="molecule type" value="Genomic_DNA"/>
</dbReference>
<dbReference type="PANTHER" id="PTHR37323">
    <property type="entry name" value="GCN5-RELATED N-ACETYLTRANSFERASE"/>
    <property type="match status" value="1"/>
</dbReference>
<evidence type="ECO:0000256" key="6">
    <source>
        <dbReference type="ARBA" id="ARBA00038095"/>
    </source>
</evidence>
<gene>
    <name evidence="11" type="ORF">H7A79_0266</name>
</gene>
<dbReference type="KEGG" id="nmus:H7A79_0266"/>
<sequence length="252" mass="28437">MPQTSRFNTTGPKIGLSVRLAENRQEIEAAQRLRYRVFAEELGADIPGSNSLDADEYDRHCHHLLAFDEAAGEVVGCYRLITEEAARTVGSWYSEHEFDLSPLQNILPQTVELGRACIHPDYRHGGLVMLLWTGLVKFMRDENLRFMIGCGSISTADGGHEAAGLYHVLKEKHLAPEPWRVRPLNPLKWERLTPSEHPECPSLIKGYLKAGAWFCGEPCADEAFNCADVLILMDITRLNNRYLQRFAPKHPA</sequence>